<dbReference type="PANTHER" id="PTHR16291">
    <property type="entry name" value="NUCLEAR CAP-BINDING PROTEIN SUBUNIT 3"/>
    <property type="match status" value="1"/>
</dbReference>
<protein>
    <submittedName>
        <fullName evidence="2">Uncharacterized protein</fullName>
    </submittedName>
</protein>
<feature type="region of interest" description="Disordered" evidence="1">
    <location>
        <begin position="514"/>
        <end position="562"/>
    </location>
</feature>
<feature type="compositionally biased region" description="Basic and acidic residues" evidence="1">
    <location>
        <begin position="544"/>
        <end position="562"/>
    </location>
</feature>
<evidence type="ECO:0000313" key="2">
    <source>
        <dbReference type="EMBL" id="ETV92189.1"/>
    </source>
</evidence>
<reference evidence="2" key="1">
    <citation type="submission" date="2013-12" db="EMBL/GenBank/DDBJ databases">
        <title>The Genome Sequence of Aphanomyces invadans NJM9701.</title>
        <authorList>
            <consortium name="The Broad Institute Genomics Platform"/>
            <person name="Russ C."/>
            <person name="Tyler B."/>
            <person name="van West P."/>
            <person name="Dieguez-Uribeondo J."/>
            <person name="Young S.K."/>
            <person name="Zeng Q."/>
            <person name="Gargeya S."/>
            <person name="Fitzgerald M."/>
            <person name="Abouelleil A."/>
            <person name="Alvarado L."/>
            <person name="Chapman S.B."/>
            <person name="Gainer-Dewar J."/>
            <person name="Goldberg J."/>
            <person name="Griggs A."/>
            <person name="Gujja S."/>
            <person name="Hansen M."/>
            <person name="Howarth C."/>
            <person name="Imamovic A."/>
            <person name="Ireland A."/>
            <person name="Larimer J."/>
            <person name="McCowan C."/>
            <person name="Murphy C."/>
            <person name="Pearson M."/>
            <person name="Poon T.W."/>
            <person name="Priest M."/>
            <person name="Roberts A."/>
            <person name="Saif S."/>
            <person name="Shea T."/>
            <person name="Sykes S."/>
            <person name="Wortman J."/>
            <person name="Nusbaum C."/>
            <person name="Birren B."/>
        </authorList>
    </citation>
    <scope>NUCLEOTIDE SEQUENCE [LARGE SCALE GENOMIC DNA]</scope>
    <source>
        <strain evidence="2">NJM9701</strain>
    </source>
</reference>
<dbReference type="AlphaFoldDB" id="A0A024TDV1"/>
<dbReference type="OrthoDB" id="422106at2759"/>
<dbReference type="VEuPathDB" id="FungiDB:H310_13430"/>
<name>A0A024TDV1_9STRA</name>
<sequence>MPPDDDSNAMEVETAATPAAEDEVPREVSIEDADIGAQFGRVVKWTELGVHLDPDKVNAITLTLDALTQQELQVHVRALIDGQPWSYEFLVGGQGNTEASVLKRGVKGKEVDVACTFCGRVCSDTTAGHYWFHLSLHSQQSGNDSQSLAIHLSMGVGTTVGERVALFGKDLLPLSSTTASVHIESIGITSGRSALKTRSALLRSHVQASPLVSSDRILTVMSDPTGTDLLTTEQRAEFAAACESARRRVARFGGEFRMPNAKQFLDSKVVRIMQRSGAVADKGFATGFDVLSAEEAAKRDARRNRFNLTMDYDIKSAREISNGATEEEILKHQEELKRRAARSAKFGNTAAFTSTFVPGSAEGALVAASPKVLAERVDLDVNQDVRSDALHMYSLDDQFTSVRTRDILAYFLGYGPSYVEWTNDSSCTIVFDDAFTVSRALLALTSEMPDGAALEAQPTKEANPFAPKPDHDDPSKGVDPNGWRIGLPIHAADHMDRSWRVLLRRATLRDFPPEKTWKRQQYNKSSHRRMQRMAPSTTRKRRRDRDDDADRTDKRARDDDMA</sequence>
<dbReference type="EMBL" id="KI914002">
    <property type="protein sequence ID" value="ETV92189.1"/>
    <property type="molecule type" value="Genomic_DNA"/>
</dbReference>
<dbReference type="GO" id="GO:0000340">
    <property type="term" value="F:RNA 7-methylguanosine cap binding"/>
    <property type="evidence" value="ECO:0007669"/>
    <property type="project" value="InterPro"/>
</dbReference>
<accession>A0A024TDV1</accession>
<dbReference type="InterPro" id="IPR019416">
    <property type="entry name" value="NCBP3"/>
</dbReference>
<proteinExistence type="predicted"/>
<dbReference type="STRING" id="157072.A0A024TDV1"/>
<dbReference type="GO" id="GO:0003729">
    <property type="term" value="F:mRNA binding"/>
    <property type="evidence" value="ECO:0007669"/>
    <property type="project" value="InterPro"/>
</dbReference>
<evidence type="ECO:0000256" key="1">
    <source>
        <dbReference type="SAM" id="MobiDB-lite"/>
    </source>
</evidence>
<dbReference type="RefSeq" id="XP_008879153.1">
    <property type="nucleotide sequence ID" value="XM_008880931.1"/>
</dbReference>
<dbReference type="PANTHER" id="PTHR16291:SF0">
    <property type="entry name" value="NUCLEAR CAP-BINDING PROTEIN SUBUNIT 3"/>
    <property type="match status" value="1"/>
</dbReference>
<feature type="region of interest" description="Disordered" evidence="1">
    <location>
        <begin position="1"/>
        <end position="27"/>
    </location>
</feature>
<organism evidence="2">
    <name type="scientific">Aphanomyces invadans</name>
    <dbReference type="NCBI Taxonomy" id="157072"/>
    <lineage>
        <taxon>Eukaryota</taxon>
        <taxon>Sar</taxon>
        <taxon>Stramenopiles</taxon>
        <taxon>Oomycota</taxon>
        <taxon>Saprolegniomycetes</taxon>
        <taxon>Saprolegniales</taxon>
        <taxon>Verrucalvaceae</taxon>
        <taxon>Aphanomyces</taxon>
    </lineage>
</organism>
<dbReference type="GO" id="GO:0005634">
    <property type="term" value="C:nucleus"/>
    <property type="evidence" value="ECO:0007669"/>
    <property type="project" value="TreeGrafter"/>
</dbReference>
<feature type="region of interest" description="Disordered" evidence="1">
    <location>
        <begin position="456"/>
        <end position="482"/>
    </location>
</feature>
<dbReference type="eggNOG" id="ENOG502QRX4">
    <property type="taxonomic scope" value="Eukaryota"/>
</dbReference>
<dbReference type="GeneID" id="20090480"/>
<gene>
    <name evidence="2" type="ORF">H310_13430</name>
</gene>